<dbReference type="Gene3D" id="3.10.50.10">
    <property type="match status" value="1"/>
</dbReference>
<organism evidence="11 12">
    <name type="scientific">Umbelopsis vinacea</name>
    <dbReference type="NCBI Taxonomy" id="44442"/>
    <lineage>
        <taxon>Eukaryota</taxon>
        <taxon>Fungi</taxon>
        <taxon>Fungi incertae sedis</taxon>
        <taxon>Mucoromycota</taxon>
        <taxon>Mucoromycotina</taxon>
        <taxon>Umbelopsidomycetes</taxon>
        <taxon>Umbelopsidales</taxon>
        <taxon>Umbelopsidaceae</taxon>
        <taxon>Umbelopsis</taxon>
    </lineage>
</organism>
<dbReference type="GO" id="GO:0008061">
    <property type="term" value="F:chitin binding"/>
    <property type="evidence" value="ECO:0007669"/>
    <property type="project" value="InterPro"/>
</dbReference>
<evidence type="ECO:0000313" key="12">
    <source>
        <dbReference type="Proteomes" id="UP000612746"/>
    </source>
</evidence>
<keyword evidence="5 7" id="KW-0326">Glycosidase</keyword>
<feature type="domain" description="GH18" evidence="10">
    <location>
        <begin position="28"/>
        <end position="385"/>
    </location>
</feature>
<dbReference type="GO" id="GO:0008843">
    <property type="term" value="F:endochitinase activity"/>
    <property type="evidence" value="ECO:0007669"/>
    <property type="project" value="UniProtKB-EC"/>
</dbReference>
<reference evidence="11" key="1">
    <citation type="submission" date="2020-12" db="EMBL/GenBank/DDBJ databases">
        <title>Metabolic potential, ecology and presence of endohyphal bacteria is reflected in genomic diversity of Mucoromycotina.</title>
        <authorList>
            <person name="Muszewska A."/>
            <person name="Okrasinska A."/>
            <person name="Steczkiewicz K."/>
            <person name="Drgas O."/>
            <person name="Orlowska M."/>
            <person name="Perlinska-Lenart U."/>
            <person name="Aleksandrzak-Piekarczyk T."/>
            <person name="Szatraj K."/>
            <person name="Zielenkiewicz U."/>
            <person name="Pilsyk S."/>
            <person name="Malc E."/>
            <person name="Mieczkowski P."/>
            <person name="Kruszewska J.S."/>
            <person name="Biernat P."/>
            <person name="Pawlowska J."/>
        </authorList>
    </citation>
    <scope>NUCLEOTIDE SEQUENCE</scope>
    <source>
        <strain evidence="11">WA0000051536</strain>
    </source>
</reference>
<keyword evidence="2 7" id="KW-0378">Hydrolase</keyword>
<dbReference type="SUPFAM" id="SSF51445">
    <property type="entry name" value="(Trans)glycosidases"/>
    <property type="match status" value="1"/>
</dbReference>
<comment type="catalytic activity">
    <reaction evidence="1">
        <text>Random endo-hydrolysis of N-acetyl-beta-D-glucosaminide (1-&gt;4)-beta-linkages in chitin and chitodextrins.</text>
        <dbReference type="EC" id="3.2.1.14"/>
    </reaction>
</comment>
<dbReference type="InterPro" id="IPR001223">
    <property type="entry name" value="Glyco_hydro18_cat"/>
</dbReference>
<evidence type="ECO:0000256" key="2">
    <source>
        <dbReference type="ARBA" id="ARBA00022801"/>
    </source>
</evidence>
<dbReference type="AlphaFoldDB" id="A0A8H7Q912"/>
<evidence type="ECO:0000313" key="11">
    <source>
        <dbReference type="EMBL" id="KAG2188217.1"/>
    </source>
</evidence>
<dbReference type="PROSITE" id="PS51257">
    <property type="entry name" value="PROKAR_LIPOPROTEIN"/>
    <property type="match status" value="1"/>
</dbReference>
<dbReference type="Gene3D" id="3.20.20.80">
    <property type="entry name" value="Glycosidases"/>
    <property type="match status" value="1"/>
</dbReference>
<feature type="chain" id="PRO_5034061193" description="GH18 domain-containing protein" evidence="9">
    <location>
        <begin position="20"/>
        <end position="385"/>
    </location>
</feature>
<evidence type="ECO:0000256" key="6">
    <source>
        <dbReference type="ARBA" id="ARBA00023326"/>
    </source>
</evidence>
<sequence>MVRIAIFAVLAQLVISAVACGSKPKKHGKVSAYVTDWDLPTNISYDKLDHLLYSFAVPDKTGALGQFSVSQLQGVVKDAHAHGKAVSLAVGGNLVKTASSRDAWTDVLVKAVKDYDLDGLNLDWEYPNNPNGVACNAIDAHDTANFLSFVQLLRKKLQANFKSAKLITAAVSTSPFNDASGNPSSRLPGWAAAMDYFYIMAYDIAGNWKTDTSSNSPLYSTKYDDSSASVSIAAWSKAGIPKDQLVLGVPFYGFTIDTKVPITAKTGQSVPMNTNAIQGDQYDTKGADPCPGAVAAYSGEMQWRTIKELGILQNKNGWKSYWSSANKTPYAFKATDSQFVTFDDPKSLTLKAQYAKKQNLGGIMMWSLEMDDAEHSLLNALQAIY</sequence>
<dbReference type="SMART" id="SM00636">
    <property type="entry name" value="Glyco_18"/>
    <property type="match status" value="1"/>
</dbReference>
<accession>A0A8H7Q912</accession>
<dbReference type="InterPro" id="IPR029070">
    <property type="entry name" value="Chitinase_insertion_sf"/>
</dbReference>
<keyword evidence="9" id="KW-0732">Signal</keyword>
<dbReference type="InterPro" id="IPR017853">
    <property type="entry name" value="GH"/>
</dbReference>
<dbReference type="GO" id="GO:0000272">
    <property type="term" value="P:polysaccharide catabolic process"/>
    <property type="evidence" value="ECO:0007669"/>
    <property type="project" value="UniProtKB-KW"/>
</dbReference>
<evidence type="ECO:0000256" key="4">
    <source>
        <dbReference type="ARBA" id="ARBA00023277"/>
    </source>
</evidence>
<feature type="signal peptide" evidence="9">
    <location>
        <begin position="1"/>
        <end position="19"/>
    </location>
</feature>
<name>A0A8H7Q912_9FUNG</name>
<keyword evidence="4" id="KW-0119">Carbohydrate metabolism</keyword>
<dbReference type="InterPro" id="IPR001579">
    <property type="entry name" value="Glyco_hydro_18_chit_AS"/>
</dbReference>
<dbReference type="InterPro" id="IPR050314">
    <property type="entry name" value="Glycosyl_Hydrlase_18"/>
</dbReference>
<dbReference type="EMBL" id="JAEPRA010000002">
    <property type="protein sequence ID" value="KAG2188217.1"/>
    <property type="molecule type" value="Genomic_DNA"/>
</dbReference>
<dbReference type="OrthoDB" id="76388at2759"/>
<protein>
    <recommendedName>
        <fullName evidence="10">GH18 domain-containing protein</fullName>
    </recommendedName>
</protein>
<comment type="similarity">
    <text evidence="8">Belongs to the glycosyl hydrolase 18 family.</text>
</comment>
<evidence type="ECO:0000256" key="9">
    <source>
        <dbReference type="SAM" id="SignalP"/>
    </source>
</evidence>
<evidence type="ECO:0000256" key="5">
    <source>
        <dbReference type="ARBA" id="ARBA00023295"/>
    </source>
</evidence>
<comment type="caution">
    <text evidence="11">The sequence shown here is derived from an EMBL/GenBank/DDBJ whole genome shotgun (WGS) entry which is preliminary data.</text>
</comment>
<evidence type="ECO:0000256" key="1">
    <source>
        <dbReference type="ARBA" id="ARBA00000822"/>
    </source>
</evidence>
<dbReference type="GO" id="GO:0006032">
    <property type="term" value="P:chitin catabolic process"/>
    <property type="evidence" value="ECO:0007669"/>
    <property type="project" value="UniProtKB-KW"/>
</dbReference>
<dbReference type="Proteomes" id="UP000612746">
    <property type="component" value="Unassembled WGS sequence"/>
</dbReference>
<evidence type="ECO:0000259" key="10">
    <source>
        <dbReference type="PROSITE" id="PS51910"/>
    </source>
</evidence>
<dbReference type="InterPro" id="IPR011583">
    <property type="entry name" value="Chitinase_II/V-like_cat"/>
</dbReference>
<dbReference type="PROSITE" id="PS01095">
    <property type="entry name" value="GH18_1"/>
    <property type="match status" value="1"/>
</dbReference>
<dbReference type="PROSITE" id="PS51910">
    <property type="entry name" value="GH18_2"/>
    <property type="match status" value="1"/>
</dbReference>
<dbReference type="SUPFAM" id="SSF54556">
    <property type="entry name" value="Chitinase insertion domain"/>
    <property type="match status" value="1"/>
</dbReference>
<proteinExistence type="inferred from homology"/>
<dbReference type="PANTHER" id="PTHR11177:SF392">
    <property type="entry name" value="HAP41P"/>
    <property type="match status" value="1"/>
</dbReference>
<dbReference type="Pfam" id="PF00704">
    <property type="entry name" value="Glyco_hydro_18"/>
    <property type="match status" value="1"/>
</dbReference>
<dbReference type="PANTHER" id="PTHR11177">
    <property type="entry name" value="CHITINASE"/>
    <property type="match status" value="1"/>
</dbReference>
<keyword evidence="3" id="KW-0146">Chitin degradation</keyword>
<keyword evidence="6" id="KW-0624">Polysaccharide degradation</keyword>
<evidence type="ECO:0000256" key="3">
    <source>
        <dbReference type="ARBA" id="ARBA00023024"/>
    </source>
</evidence>
<evidence type="ECO:0000256" key="8">
    <source>
        <dbReference type="RuleBase" id="RU004453"/>
    </source>
</evidence>
<gene>
    <name evidence="11" type="ORF">INT44_000969</name>
</gene>
<evidence type="ECO:0000256" key="7">
    <source>
        <dbReference type="RuleBase" id="RU000489"/>
    </source>
</evidence>
<keyword evidence="12" id="KW-1185">Reference proteome</keyword>
<dbReference type="GO" id="GO:0005576">
    <property type="term" value="C:extracellular region"/>
    <property type="evidence" value="ECO:0007669"/>
    <property type="project" value="TreeGrafter"/>
</dbReference>